<accession>A0AAU8B409</accession>
<dbReference type="EMBL" id="PP511657">
    <property type="protein sequence ID" value="XCD06325.1"/>
    <property type="molecule type" value="Genomic_DNA"/>
</dbReference>
<evidence type="ECO:0000313" key="1">
    <source>
        <dbReference type="EMBL" id="XCD04666.1"/>
    </source>
</evidence>
<evidence type="ECO:0000313" key="3">
    <source>
        <dbReference type="EMBL" id="XCD06862.1"/>
    </source>
</evidence>
<protein>
    <submittedName>
        <fullName evidence="2">Uncharacterized protein</fullName>
    </submittedName>
</protein>
<evidence type="ECO:0000313" key="2">
    <source>
        <dbReference type="EMBL" id="XCD06325.1"/>
    </source>
</evidence>
<reference evidence="2" key="1">
    <citation type="submission" date="2024-03" db="EMBL/GenBank/DDBJ databases">
        <title>Diverse circular DNA viruses in blood, oral, and fecal samples of captive lemurs.</title>
        <authorList>
            <person name="Paietta E.N."/>
            <person name="Kraberger S."/>
            <person name="Lund M.C."/>
            <person name="Custer J.M."/>
            <person name="Vargas K.M."/>
            <person name="Ehmke E.E."/>
            <person name="Yoder A.D."/>
            <person name="Varsani A."/>
        </authorList>
    </citation>
    <scope>NUCLEOTIDE SEQUENCE</scope>
    <source>
        <strain evidence="1">Duke_24FF_974</strain>
        <strain evidence="2">Duke_25FS_69</strain>
        <strain evidence="3">Duke_26_40</strain>
    </source>
</reference>
<dbReference type="EMBL" id="PP511491">
    <property type="protein sequence ID" value="XCD04666.1"/>
    <property type="molecule type" value="Genomic_DNA"/>
</dbReference>
<organism evidence="2">
    <name type="scientific">Dulem virus 219</name>
    <dbReference type="NCBI Taxonomy" id="3145696"/>
    <lineage>
        <taxon>Viruses</taxon>
        <taxon>Monodnaviria</taxon>
        <taxon>Sangervirae</taxon>
        <taxon>Phixviricota</taxon>
        <taxon>Malgrandaviricetes</taxon>
        <taxon>Petitvirales</taxon>
        <taxon>Microviridae</taxon>
        <taxon>Microvirus</taxon>
    </lineage>
</organism>
<sequence>METPEVVIVLPNGTKIQCTAKSAKYLIIGLGLESIMKDGEVEKPAEK</sequence>
<name>A0AAU8B409_9VIRU</name>
<proteinExistence type="predicted"/>
<dbReference type="EMBL" id="PP511720">
    <property type="protein sequence ID" value="XCD06862.1"/>
    <property type="molecule type" value="Genomic_DNA"/>
</dbReference>